<protein>
    <submittedName>
        <fullName evidence="7">Outer membrane protein TolC</fullName>
    </submittedName>
</protein>
<proteinExistence type="predicted"/>
<keyword evidence="2" id="KW-0813">Transport</keyword>
<name>A0A5J4RZF7_9ZZZZ</name>
<accession>A0A5J4RZF7</accession>
<dbReference type="PANTHER" id="PTHR30026:SF20">
    <property type="entry name" value="OUTER MEMBRANE PROTEIN TOLC"/>
    <property type="match status" value="1"/>
</dbReference>
<dbReference type="GO" id="GO:0015288">
    <property type="term" value="F:porin activity"/>
    <property type="evidence" value="ECO:0007669"/>
    <property type="project" value="TreeGrafter"/>
</dbReference>
<dbReference type="GO" id="GO:0009279">
    <property type="term" value="C:cell outer membrane"/>
    <property type="evidence" value="ECO:0007669"/>
    <property type="project" value="UniProtKB-SubCell"/>
</dbReference>
<keyword evidence="5" id="KW-0472">Membrane</keyword>
<sequence>MRTKIIATTFLLFGISALSAQENITALSLKECVEQAVERSISVVNARIDKEKSHYKVSETRSALLPQINIGGSFQDNTKLPTTMLPGIIVGQPGTVLPVEIGTQYNTSATVTVNQVLYNQTAFTSLKLSKQADNLNQLSVEKASESLAQEVAKLYFLAQTTAEQKALVEENISRTKRMTDITKTLLNNGMGKQVDYDRINVTLQNLYTQLSNTKALHEQQLNMLKYLLEIPIPTSIVLTDTAGMSLLQAEPVFVSDFSSHIDIRMLELQREIAHLNQKNANNGYIPTLSFIGQFGYQGMRNDFPNYFNNSPENKWYNSSYIGVSLSIPVFDGLQKRSKSRQAKLEYTRSGLILDNTKERFNVDFKNAINNYYNNKTNVERQNQNINLAEKVYVETALKYREGLATMSDLLQDEMGLSNAQASYLNALYNFKEAEINIMSLNGEIKYLINK</sequence>
<gene>
    <name evidence="7" type="ORF">EZS27_012863</name>
</gene>
<dbReference type="AlphaFoldDB" id="A0A5J4RZF7"/>
<keyword evidence="3" id="KW-1134">Transmembrane beta strand</keyword>
<evidence type="ECO:0000313" key="7">
    <source>
        <dbReference type="EMBL" id="KAA6339199.1"/>
    </source>
</evidence>
<keyword evidence="6" id="KW-0998">Cell outer membrane</keyword>
<reference evidence="7" key="1">
    <citation type="submission" date="2019-03" db="EMBL/GenBank/DDBJ databases">
        <title>Single cell metagenomics reveals metabolic interactions within the superorganism composed of flagellate Streblomastix strix and complex community of Bacteroidetes bacteria on its surface.</title>
        <authorList>
            <person name="Treitli S.C."/>
            <person name="Kolisko M."/>
            <person name="Husnik F."/>
            <person name="Keeling P."/>
            <person name="Hampl V."/>
        </authorList>
    </citation>
    <scope>NUCLEOTIDE SEQUENCE</scope>
    <source>
        <strain evidence="7">STM</strain>
    </source>
</reference>
<organism evidence="7">
    <name type="scientific">termite gut metagenome</name>
    <dbReference type="NCBI Taxonomy" id="433724"/>
    <lineage>
        <taxon>unclassified sequences</taxon>
        <taxon>metagenomes</taxon>
        <taxon>organismal metagenomes</taxon>
    </lineage>
</organism>
<evidence type="ECO:0000256" key="5">
    <source>
        <dbReference type="ARBA" id="ARBA00023136"/>
    </source>
</evidence>
<dbReference type="SUPFAM" id="SSF56954">
    <property type="entry name" value="Outer membrane efflux proteins (OEP)"/>
    <property type="match status" value="1"/>
</dbReference>
<dbReference type="Pfam" id="PF02321">
    <property type="entry name" value="OEP"/>
    <property type="match status" value="2"/>
</dbReference>
<comment type="caution">
    <text evidence="7">The sequence shown here is derived from an EMBL/GenBank/DDBJ whole genome shotgun (WGS) entry which is preliminary data.</text>
</comment>
<dbReference type="GO" id="GO:1990281">
    <property type="term" value="C:efflux pump complex"/>
    <property type="evidence" value="ECO:0007669"/>
    <property type="project" value="TreeGrafter"/>
</dbReference>
<dbReference type="EMBL" id="SNRY01000556">
    <property type="protein sequence ID" value="KAA6339199.1"/>
    <property type="molecule type" value="Genomic_DNA"/>
</dbReference>
<evidence type="ECO:0000256" key="4">
    <source>
        <dbReference type="ARBA" id="ARBA00022692"/>
    </source>
</evidence>
<evidence type="ECO:0000256" key="2">
    <source>
        <dbReference type="ARBA" id="ARBA00022448"/>
    </source>
</evidence>
<dbReference type="InterPro" id="IPR003423">
    <property type="entry name" value="OMP_efflux"/>
</dbReference>
<keyword evidence="4" id="KW-0812">Transmembrane</keyword>
<dbReference type="InterPro" id="IPR051906">
    <property type="entry name" value="TolC-like"/>
</dbReference>
<dbReference type="Gene3D" id="1.20.1600.10">
    <property type="entry name" value="Outer membrane efflux proteins (OEP)"/>
    <property type="match status" value="1"/>
</dbReference>
<comment type="subcellular location">
    <subcellularLocation>
        <location evidence="1">Cell outer membrane</location>
    </subcellularLocation>
</comment>
<evidence type="ECO:0000256" key="1">
    <source>
        <dbReference type="ARBA" id="ARBA00004442"/>
    </source>
</evidence>
<dbReference type="GO" id="GO:0015562">
    <property type="term" value="F:efflux transmembrane transporter activity"/>
    <property type="evidence" value="ECO:0007669"/>
    <property type="project" value="InterPro"/>
</dbReference>
<evidence type="ECO:0000256" key="6">
    <source>
        <dbReference type="ARBA" id="ARBA00023237"/>
    </source>
</evidence>
<evidence type="ECO:0000256" key="3">
    <source>
        <dbReference type="ARBA" id="ARBA00022452"/>
    </source>
</evidence>
<dbReference type="PANTHER" id="PTHR30026">
    <property type="entry name" value="OUTER MEMBRANE PROTEIN TOLC"/>
    <property type="match status" value="1"/>
</dbReference>